<gene>
    <name evidence="10" type="ORF">BDP27DRAFT_1220571</name>
</gene>
<dbReference type="InterPro" id="IPR013320">
    <property type="entry name" value="ConA-like_dom_sf"/>
</dbReference>
<comment type="catalytic activity">
    <reaction evidence="1">
        <text>Hydrolysis of (1-&gt;4)-beta-D-glucosidic linkages in cellulose and cellotetraose, releasing cellobiose from the non-reducing ends of the chains.</text>
        <dbReference type="EC" id="3.2.1.91"/>
    </reaction>
</comment>
<dbReference type="PANTHER" id="PTHR33753:SF2">
    <property type="entry name" value="GLYCOSIDE HYDROLASE FAMILY 7 PROTEIN"/>
    <property type="match status" value="1"/>
</dbReference>
<protein>
    <recommendedName>
        <fullName evidence="3">cellulose 1,4-beta-cellobiosidase (non-reducing end)</fullName>
        <ecNumber evidence="3">3.2.1.91</ecNumber>
    </recommendedName>
</protein>
<dbReference type="GO" id="GO:0030245">
    <property type="term" value="P:cellulose catabolic process"/>
    <property type="evidence" value="ECO:0007669"/>
    <property type="project" value="UniProtKB-KW"/>
</dbReference>
<proteinExistence type="inferred from homology"/>
<keyword evidence="9" id="KW-0624">Polysaccharide degradation</keyword>
<evidence type="ECO:0000256" key="9">
    <source>
        <dbReference type="ARBA" id="ARBA00023326"/>
    </source>
</evidence>
<dbReference type="EMBL" id="JADNRY010000040">
    <property type="protein sequence ID" value="KAF9070423.1"/>
    <property type="molecule type" value="Genomic_DNA"/>
</dbReference>
<dbReference type="InterPro" id="IPR001722">
    <property type="entry name" value="Glyco_hydro_7"/>
</dbReference>
<evidence type="ECO:0000256" key="7">
    <source>
        <dbReference type="ARBA" id="ARBA00023277"/>
    </source>
</evidence>
<dbReference type="Pfam" id="PF00840">
    <property type="entry name" value="Glyco_hydro_7"/>
    <property type="match status" value="1"/>
</dbReference>
<keyword evidence="5 10" id="KW-0378">Hydrolase</keyword>
<dbReference type="Proteomes" id="UP000772434">
    <property type="component" value="Unassembled WGS sequence"/>
</dbReference>
<accession>A0A9P5PW81</accession>
<evidence type="ECO:0000256" key="5">
    <source>
        <dbReference type="ARBA" id="ARBA00022801"/>
    </source>
</evidence>
<dbReference type="PANTHER" id="PTHR33753">
    <property type="entry name" value="1,4-BETA-D-GLUCAN CELLOBIOHYDROLASE B"/>
    <property type="match status" value="1"/>
</dbReference>
<evidence type="ECO:0000256" key="2">
    <source>
        <dbReference type="ARBA" id="ARBA00006044"/>
    </source>
</evidence>
<organism evidence="10 11">
    <name type="scientific">Rhodocollybia butyracea</name>
    <dbReference type="NCBI Taxonomy" id="206335"/>
    <lineage>
        <taxon>Eukaryota</taxon>
        <taxon>Fungi</taxon>
        <taxon>Dikarya</taxon>
        <taxon>Basidiomycota</taxon>
        <taxon>Agaricomycotina</taxon>
        <taxon>Agaricomycetes</taxon>
        <taxon>Agaricomycetidae</taxon>
        <taxon>Agaricales</taxon>
        <taxon>Marasmiineae</taxon>
        <taxon>Omphalotaceae</taxon>
        <taxon>Rhodocollybia</taxon>
    </lineage>
</organism>
<dbReference type="GO" id="GO:0016162">
    <property type="term" value="F:cellulose 1,4-beta-cellobiosidase activity"/>
    <property type="evidence" value="ECO:0007669"/>
    <property type="project" value="UniProtKB-EC"/>
</dbReference>
<evidence type="ECO:0000256" key="8">
    <source>
        <dbReference type="ARBA" id="ARBA00023295"/>
    </source>
</evidence>
<dbReference type="InterPro" id="IPR037019">
    <property type="entry name" value="Glyco_hydro_7_sf"/>
</dbReference>
<comment type="similarity">
    <text evidence="2">Belongs to the glycosyl hydrolase 7 (cellulase C) family.</text>
</comment>
<dbReference type="OrthoDB" id="412382at2759"/>
<keyword evidence="11" id="KW-1185">Reference proteome</keyword>
<keyword evidence="4" id="KW-0732">Signal</keyword>
<dbReference type="AlphaFoldDB" id="A0A9P5PW81"/>
<name>A0A9P5PW81_9AGAR</name>
<reference evidence="10" key="1">
    <citation type="submission" date="2020-11" db="EMBL/GenBank/DDBJ databases">
        <authorList>
            <consortium name="DOE Joint Genome Institute"/>
            <person name="Ahrendt S."/>
            <person name="Riley R."/>
            <person name="Andreopoulos W."/>
            <person name="Labutti K."/>
            <person name="Pangilinan J."/>
            <person name="Ruiz-Duenas F.J."/>
            <person name="Barrasa J.M."/>
            <person name="Sanchez-Garcia M."/>
            <person name="Camarero S."/>
            <person name="Miyauchi S."/>
            <person name="Serrano A."/>
            <person name="Linde D."/>
            <person name="Babiker R."/>
            <person name="Drula E."/>
            <person name="Ayuso-Fernandez I."/>
            <person name="Pacheco R."/>
            <person name="Padilla G."/>
            <person name="Ferreira P."/>
            <person name="Barriuso J."/>
            <person name="Kellner H."/>
            <person name="Castanera R."/>
            <person name="Alfaro M."/>
            <person name="Ramirez L."/>
            <person name="Pisabarro A.G."/>
            <person name="Kuo A."/>
            <person name="Tritt A."/>
            <person name="Lipzen A."/>
            <person name="He G."/>
            <person name="Yan M."/>
            <person name="Ng V."/>
            <person name="Cullen D."/>
            <person name="Martin F."/>
            <person name="Rosso M.-N."/>
            <person name="Henrissat B."/>
            <person name="Hibbett D."/>
            <person name="Martinez A.T."/>
            <person name="Grigoriev I.V."/>
        </authorList>
    </citation>
    <scope>NUCLEOTIDE SEQUENCE</scope>
    <source>
        <strain evidence="10">AH 40177</strain>
    </source>
</reference>
<dbReference type="Gene3D" id="2.70.100.10">
    <property type="entry name" value="Glycoside hydrolase, family 7, domain"/>
    <property type="match status" value="1"/>
</dbReference>
<keyword evidence="6" id="KW-0136">Cellulose degradation</keyword>
<evidence type="ECO:0000313" key="11">
    <source>
        <dbReference type="Proteomes" id="UP000772434"/>
    </source>
</evidence>
<sequence length="95" mass="10402">ETDTLTHKGGLDASIASAFNTEMVLVLSLWDGYAVNMLWLDSDFPTDGPASPAAPGDTRGACPITSGVPATVEAQSPNAQVIFFQRQTWWYWYYL</sequence>
<keyword evidence="8" id="KW-0326">Glycosidase</keyword>
<evidence type="ECO:0000256" key="6">
    <source>
        <dbReference type="ARBA" id="ARBA00023001"/>
    </source>
</evidence>
<evidence type="ECO:0000313" key="10">
    <source>
        <dbReference type="EMBL" id="KAF9070423.1"/>
    </source>
</evidence>
<keyword evidence="7" id="KW-0119">Carbohydrate metabolism</keyword>
<evidence type="ECO:0000256" key="4">
    <source>
        <dbReference type="ARBA" id="ARBA00022729"/>
    </source>
</evidence>
<feature type="non-terminal residue" evidence="10">
    <location>
        <position position="1"/>
    </location>
</feature>
<evidence type="ECO:0000256" key="1">
    <source>
        <dbReference type="ARBA" id="ARBA00001641"/>
    </source>
</evidence>
<dbReference type="EC" id="3.2.1.91" evidence="3"/>
<evidence type="ECO:0000256" key="3">
    <source>
        <dbReference type="ARBA" id="ARBA00012561"/>
    </source>
</evidence>
<dbReference type="SUPFAM" id="SSF49899">
    <property type="entry name" value="Concanavalin A-like lectins/glucanases"/>
    <property type="match status" value="1"/>
</dbReference>
<comment type="caution">
    <text evidence="10">The sequence shown here is derived from an EMBL/GenBank/DDBJ whole genome shotgun (WGS) entry which is preliminary data.</text>
</comment>